<accession>A0A4Z2FPY9</accession>
<gene>
    <name evidence="2" type="ORF">EYF80_046740</name>
</gene>
<keyword evidence="3" id="KW-1185">Reference proteome</keyword>
<organism evidence="2 3">
    <name type="scientific">Liparis tanakae</name>
    <name type="common">Tanaka's snailfish</name>
    <dbReference type="NCBI Taxonomy" id="230148"/>
    <lineage>
        <taxon>Eukaryota</taxon>
        <taxon>Metazoa</taxon>
        <taxon>Chordata</taxon>
        <taxon>Craniata</taxon>
        <taxon>Vertebrata</taxon>
        <taxon>Euteleostomi</taxon>
        <taxon>Actinopterygii</taxon>
        <taxon>Neopterygii</taxon>
        <taxon>Teleostei</taxon>
        <taxon>Neoteleostei</taxon>
        <taxon>Acanthomorphata</taxon>
        <taxon>Eupercaria</taxon>
        <taxon>Perciformes</taxon>
        <taxon>Cottioidei</taxon>
        <taxon>Cottales</taxon>
        <taxon>Liparidae</taxon>
        <taxon>Liparis</taxon>
    </lineage>
</organism>
<evidence type="ECO:0000256" key="1">
    <source>
        <dbReference type="SAM" id="MobiDB-lite"/>
    </source>
</evidence>
<protein>
    <submittedName>
        <fullName evidence="2">Uncharacterized protein</fullName>
    </submittedName>
</protein>
<evidence type="ECO:0000313" key="2">
    <source>
        <dbReference type="EMBL" id="TNN43061.1"/>
    </source>
</evidence>
<proteinExistence type="predicted"/>
<comment type="caution">
    <text evidence="2">The sequence shown here is derived from an EMBL/GenBank/DDBJ whole genome shotgun (WGS) entry which is preliminary data.</text>
</comment>
<evidence type="ECO:0000313" key="3">
    <source>
        <dbReference type="Proteomes" id="UP000314294"/>
    </source>
</evidence>
<dbReference type="EMBL" id="SRLO01000993">
    <property type="protein sequence ID" value="TNN43061.1"/>
    <property type="molecule type" value="Genomic_DNA"/>
</dbReference>
<dbReference type="Proteomes" id="UP000314294">
    <property type="component" value="Unassembled WGS sequence"/>
</dbReference>
<dbReference type="AlphaFoldDB" id="A0A4Z2FPY9"/>
<feature type="region of interest" description="Disordered" evidence="1">
    <location>
        <begin position="1"/>
        <end position="38"/>
    </location>
</feature>
<feature type="compositionally biased region" description="Acidic residues" evidence="1">
    <location>
        <begin position="1"/>
        <end position="10"/>
    </location>
</feature>
<name>A0A4Z2FPY9_9TELE</name>
<reference evidence="2 3" key="1">
    <citation type="submission" date="2019-03" db="EMBL/GenBank/DDBJ databases">
        <title>First draft genome of Liparis tanakae, snailfish: a comprehensive survey of snailfish specific genes.</title>
        <authorList>
            <person name="Kim W."/>
            <person name="Song I."/>
            <person name="Jeong J.-H."/>
            <person name="Kim D."/>
            <person name="Kim S."/>
            <person name="Ryu S."/>
            <person name="Song J.Y."/>
            <person name="Lee S.K."/>
        </authorList>
    </citation>
    <scope>NUCLEOTIDE SEQUENCE [LARGE SCALE GENOMIC DNA]</scope>
    <source>
        <tissue evidence="2">Muscle</tissue>
    </source>
</reference>
<sequence length="110" mass="12565">MWEGEGEATDQSEAAWHVRIVHPRRGVPVSPRSGRTGDITCSLLRTVKHKQTRNTAKDVTGRRETRSRVEMINRRQDDKTASHAANDHLNVPKTKLIEAFGLKEYHKLQL</sequence>